<organism evidence="2 3">
    <name type="scientific">Quadrisphaera setariae</name>
    <dbReference type="NCBI Taxonomy" id="2593304"/>
    <lineage>
        <taxon>Bacteria</taxon>
        <taxon>Bacillati</taxon>
        <taxon>Actinomycetota</taxon>
        <taxon>Actinomycetes</taxon>
        <taxon>Kineosporiales</taxon>
        <taxon>Kineosporiaceae</taxon>
        <taxon>Quadrisphaera</taxon>
    </lineage>
</organism>
<dbReference type="InterPro" id="IPR026898">
    <property type="entry name" value="PrsW"/>
</dbReference>
<keyword evidence="2" id="KW-0645">Protease</keyword>
<dbReference type="AlphaFoldDB" id="A0A5C8Z5S7"/>
<keyword evidence="1" id="KW-0472">Membrane</keyword>
<dbReference type="Proteomes" id="UP000321234">
    <property type="component" value="Unassembled WGS sequence"/>
</dbReference>
<feature type="transmembrane region" description="Helical" evidence="1">
    <location>
        <begin position="65"/>
        <end position="88"/>
    </location>
</feature>
<dbReference type="OrthoDB" id="5141135at2"/>
<dbReference type="PANTHER" id="PTHR36844:SF1">
    <property type="entry name" value="PROTEASE PRSW"/>
    <property type="match status" value="1"/>
</dbReference>
<keyword evidence="2" id="KW-0378">Hydrolase</keyword>
<feature type="transmembrane region" description="Helical" evidence="1">
    <location>
        <begin position="203"/>
        <end position="221"/>
    </location>
</feature>
<keyword evidence="1" id="KW-0812">Transmembrane</keyword>
<sequence length="264" mass="27351">MIPAVRRWSWVLVLVVGLVLFEAVRRALVATGDPNFVPSLLLLGAAVAPATFIAFIAGRRLAYDVPALVVVLVAFVGGVVGVVTAGILEYDELRRLGGAAVLGVGLIEEGSKLVAPAAVLLLTRYRARVDGVLLGVASGAGFAALETMGYGFVALVESRGDVAAVDQVLLLRGLLSPAAHMAWTGLTAAALWSAASARFRPAALLRLLGAFVLAVLLHAAWDGIGGVVAYAVLSVISLTLLTVVVRRLGSHGHRRGRRGSTVPV</sequence>
<feature type="transmembrane region" description="Helical" evidence="1">
    <location>
        <begin position="227"/>
        <end position="248"/>
    </location>
</feature>
<evidence type="ECO:0000313" key="2">
    <source>
        <dbReference type="EMBL" id="TXR52280.1"/>
    </source>
</evidence>
<keyword evidence="3" id="KW-1185">Reference proteome</keyword>
<protein>
    <submittedName>
        <fullName evidence="2">PrsW family intramembrane metalloprotease</fullName>
    </submittedName>
</protein>
<dbReference type="PANTHER" id="PTHR36844">
    <property type="entry name" value="PROTEASE PRSW"/>
    <property type="match status" value="1"/>
</dbReference>
<evidence type="ECO:0000313" key="3">
    <source>
        <dbReference type="Proteomes" id="UP000321234"/>
    </source>
</evidence>
<dbReference type="GO" id="GO:0006508">
    <property type="term" value="P:proteolysis"/>
    <property type="evidence" value="ECO:0007669"/>
    <property type="project" value="UniProtKB-KW"/>
</dbReference>
<reference evidence="2 3" key="1">
    <citation type="submission" date="2019-07" db="EMBL/GenBank/DDBJ databases">
        <title>Quadrisphaera sp. strain DD2A genome sequencing and assembly.</title>
        <authorList>
            <person name="Kim I."/>
        </authorList>
    </citation>
    <scope>NUCLEOTIDE SEQUENCE [LARGE SCALE GENOMIC DNA]</scope>
    <source>
        <strain evidence="2 3">DD2A</strain>
    </source>
</reference>
<feature type="transmembrane region" description="Helical" evidence="1">
    <location>
        <begin position="36"/>
        <end position="58"/>
    </location>
</feature>
<feature type="transmembrane region" description="Helical" evidence="1">
    <location>
        <begin position="134"/>
        <end position="156"/>
    </location>
</feature>
<gene>
    <name evidence="2" type="ORF">FMM08_20685</name>
</gene>
<dbReference type="GO" id="GO:0008237">
    <property type="term" value="F:metallopeptidase activity"/>
    <property type="evidence" value="ECO:0007669"/>
    <property type="project" value="UniProtKB-KW"/>
</dbReference>
<dbReference type="EMBL" id="VKAC01000016">
    <property type="protein sequence ID" value="TXR52280.1"/>
    <property type="molecule type" value="Genomic_DNA"/>
</dbReference>
<comment type="caution">
    <text evidence="2">The sequence shown here is derived from an EMBL/GenBank/DDBJ whole genome shotgun (WGS) entry which is preliminary data.</text>
</comment>
<proteinExistence type="predicted"/>
<name>A0A5C8Z5S7_9ACTN</name>
<evidence type="ECO:0000256" key="1">
    <source>
        <dbReference type="SAM" id="Phobius"/>
    </source>
</evidence>
<accession>A0A5C8Z5S7</accession>
<feature type="transmembrane region" description="Helical" evidence="1">
    <location>
        <begin position="100"/>
        <end position="122"/>
    </location>
</feature>
<feature type="transmembrane region" description="Helical" evidence="1">
    <location>
        <begin position="168"/>
        <end position="191"/>
    </location>
</feature>
<keyword evidence="1" id="KW-1133">Transmembrane helix</keyword>
<keyword evidence="2" id="KW-0482">Metalloprotease</keyword>
<dbReference type="Pfam" id="PF13367">
    <property type="entry name" value="PrsW-protease"/>
    <property type="match status" value="1"/>
</dbReference>